<keyword evidence="2 7" id="KW-0813">Transport</keyword>
<dbReference type="InterPro" id="IPR035906">
    <property type="entry name" value="MetI-like_sf"/>
</dbReference>
<evidence type="ECO:0000259" key="8">
    <source>
        <dbReference type="PROSITE" id="PS50928"/>
    </source>
</evidence>
<evidence type="ECO:0000256" key="5">
    <source>
        <dbReference type="ARBA" id="ARBA00022989"/>
    </source>
</evidence>
<reference evidence="9 10" key="1">
    <citation type="journal article" date="2019" name="Anaerobe">
        <title>Brachyspira catarrhinii sp. nov., an anaerobic intestinal spirochaete isolated from vervet monkeys may have been misidentified as Brachyspira aalborgi in previous studies.</title>
        <authorList>
            <person name="Phillips N.D."/>
            <person name="La T."/>
            <person name="Hampson D.J."/>
        </authorList>
    </citation>
    <scope>NUCLEOTIDE SEQUENCE [LARGE SCALE GENOMIC DNA]</scope>
    <source>
        <strain evidence="9 10">Z12</strain>
    </source>
</reference>
<evidence type="ECO:0000256" key="6">
    <source>
        <dbReference type="ARBA" id="ARBA00023136"/>
    </source>
</evidence>
<dbReference type="Pfam" id="PF00528">
    <property type="entry name" value="BPD_transp_1"/>
    <property type="match status" value="1"/>
</dbReference>
<keyword evidence="5 7" id="KW-1133">Transmembrane helix</keyword>
<feature type="transmembrane region" description="Helical" evidence="7">
    <location>
        <begin position="178"/>
        <end position="198"/>
    </location>
</feature>
<dbReference type="SUPFAM" id="SSF161098">
    <property type="entry name" value="MetI-like"/>
    <property type="match status" value="1"/>
</dbReference>
<evidence type="ECO:0000256" key="3">
    <source>
        <dbReference type="ARBA" id="ARBA00022475"/>
    </source>
</evidence>
<keyword evidence="3" id="KW-1003">Cell membrane</keyword>
<name>A0ABY2TPG8_9SPIR</name>
<feature type="transmembrane region" description="Helical" evidence="7">
    <location>
        <begin position="21"/>
        <end position="45"/>
    </location>
</feature>
<dbReference type="PANTHER" id="PTHR30193:SF37">
    <property type="entry name" value="INNER MEMBRANE ABC TRANSPORTER PERMEASE PROTEIN YCJO"/>
    <property type="match status" value="1"/>
</dbReference>
<dbReference type="InterPro" id="IPR000515">
    <property type="entry name" value="MetI-like"/>
</dbReference>
<protein>
    <submittedName>
        <fullName evidence="9">Sugar ABC transporter permease</fullName>
    </submittedName>
</protein>
<dbReference type="Proteomes" id="UP000310168">
    <property type="component" value="Unassembled WGS sequence"/>
</dbReference>
<accession>A0ABY2TPG8</accession>
<dbReference type="CDD" id="cd06261">
    <property type="entry name" value="TM_PBP2"/>
    <property type="match status" value="1"/>
</dbReference>
<keyword evidence="6 7" id="KW-0472">Membrane</keyword>
<dbReference type="InterPro" id="IPR051393">
    <property type="entry name" value="ABC_transporter_permease"/>
</dbReference>
<comment type="similarity">
    <text evidence="7">Belongs to the binding-protein-dependent transport system permease family.</text>
</comment>
<evidence type="ECO:0000256" key="1">
    <source>
        <dbReference type="ARBA" id="ARBA00004651"/>
    </source>
</evidence>
<organism evidence="9 10">
    <name type="scientific">Brachyspira catarrhinii</name>
    <dbReference type="NCBI Taxonomy" id="2528966"/>
    <lineage>
        <taxon>Bacteria</taxon>
        <taxon>Pseudomonadati</taxon>
        <taxon>Spirochaetota</taxon>
        <taxon>Spirochaetia</taxon>
        <taxon>Brachyspirales</taxon>
        <taxon>Brachyspiraceae</taxon>
        <taxon>Brachyspira</taxon>
    </lineage>
</organism>
<sequence length="208" mass="23252">MLISSTLLASIIHRGIKKLKSFFEASYFIPVLVDAVAYSMIFLLIFQDRGVINYILSLFGIDAIPWLKQSIPAKILIIIVVSWRWTGYNMILFLAAMQNIPEDYYEAATIDGANSWQKFVYVTLPSLKPIILFTSIMSTIGSLNLFTEPFLLTNGGPNNGTMTLGLYIYNQAFVSLNMTYAATISVIILLIVGSLTFLQLKIGDKNNE</sequence>
<evidence type="ECO:0000256" key="7">
    <source>
        <dbReference type="RuleBase" id="RU363032"/>
    </source>
</evidence>
<keyword evidence="10" id="KW-1185">Reference proteome</keyword>
<dbReference type="EMBL" id="SJDU01000258">
    <property type="protein sequence ID" value="TKZ32865.1"/>
    <property type="molecule type" value="Genomic_DNA"/>
</dbReference>
<dbReference type="PROSITE" id="PS50928">
    <property type="entry name" value="ABC_TM1"/>
    <property type="match status" value="1"/>
</dbReference>
<evidence type="ECO:0000313" key="9">
    <source>
        <dbReference type="EMBL" id="TKZ32865.1"/>
    </source>
</evidence>
<evidence type="ECO:0000256" key="4">
    <source>
        <dbReference type="ARBA" id="ARBA00022692"/>
    </source>
</evidence>
<dbReference type="PANTHER" id="PTHR30193">
    <property type="entry name" value="ABC TRANSPORTER PERMEASE PROTEIN"/>
    <property type="match status" value="1"/>
</dbReference>
<evidence type="ECO:0000313" key="10">
    <source>
        <dbReference type="Proteomes" id="UP000310168"/>
    </source>
</evidence>
<feature type="transmembrane region" description="Helical" evidence="7">
    <location>
        <begin position="75"/>
        <end position="96"/>
    </location>
</feature>
<comment type="subcellular location">
    <subcellularLocation>
        <location evidence="1 7">Cell membrane</location>
        <topology evidence="1 7">Multi-pass membrane protein</topology>
    </subcellularLocation>
</comment>
<evidence type="ECO:0000256" key="2">
    <source>
        <dbReference type="ARBA" id="ARBA00022448"/>
    </source>
</evidence>
<proteinExistence type="inferred from homology"/>
<gene>
    <name evidence="9" type="ORF">EZH24_08990</name>
</gene>
<feature type="domain" description="ABC transmembrane type-1" evidence="8">
    <location>
        <begin position="1"/>
        <end position="199"/>
    </location>
</feature>
<dbReference type="Gene3D" id="1.10.3720.10">
    <property type="entry name" value="MetI-like"/>
    <property type="match status" value="1"/>
</dbReference>
<comment type="caution">
    <text evidence="9">The sequence shown here is derived from an EMBL/GenBank/DDBJ whole genome shotgun (WGS) entry which is preliminary data.</text>
</comment>
<keyword evidence="4 7" id="KW-0812">Transmembrane</keyword>